<dbReference type="AlphaFoldDB" id="A0A163ELT8"/>
<sequence length="365" mass="40579">MYKFDFGTETPCHDHIKITAETLYSPELGYGFHSLSPLSAVNRLGEQTLSGDFVIPLNATFQIDVPDGLYTLHLLIGDAWFDTETSIRGTEGQMLLDGLRTQGGHFERYSVTVPAVQGAIMLSFSGRAPRINAMEVAASPHACHLFLAGDSTVTNQPAGGFPYTGWGQMLPSHIKADAAVSNYARSGRSSKSFIAEGLLDPIREKLKPHDYMLIQFGHNDQKRDEERYTEPFTTYKEFLKIYIDVCREKQATPILLTPVHRRYFDCNGRLKDTHGDYITAVRELAVEEQVPLVDLAALSLDYFNRLGPDGTKSVFMWGAPGEFLLFPQGVMDNTHFQQRGAVNVAELVIGALKGLGLQPLSLYLR</sequence>
<proteinExistence type="inferred from homology"/>
<dbReference type="InterPro" id="IPR049033">
    <property type="entry name" value="AGA-YXIM_GBD"/>
</dbReference>
<name>A0A163ELT8_9BACL</name>
<dbReference type="PANTHER" id="PTHR43695:SF1">
    <property type="entry name" value="RHAMNOGALACTURONAN ACETYLESTERASE"/>
    <property type="match status" value="1"/>
</dbReference>
<evidence type="ECO:0000256" key="2">
    <source>
        <dbReference type="ARBA" id="ARBA00022801"/>
    </source>
</evidence>
<keyword evidence="6" id="KW-1185">Reference proteome</keyword>
<comment type="caution">
    <text evidence="5">The sequence shown here is derived from an EMBL/GenBank/DDBJ whole genome shotgun (WGS) entry which is preliminary data.</text>
</comment>
<dbReference type="Proteomes" id="UP000076796">
    <property type="component" value="Unassembled WGS sequence"/>
</dbReference>
<reference evidence="5" key="1">
    <citation type="journal article" date="2016" name="Genome Announc.">
        <title>Draft genomes of two strains of Paenibacillus glucanolyticus with capability to degrade lignocellulose.</title>
        <authorList>
            <person name="Mathews S.L."/>
            <person name="Pawlak J."/>
            <person name="Grunden A.M."/>
        </authorList>
    </citation>
    <scope>NUCLEOTIDE SEQUENCE [LARGE SCALE GENOMIC DNA]</scope>
    <source>
        <strain evidence="5">SLM1</strain>
    </source>
</reference>
<evidence type="ECO:0000313" key="6">
    <source>
        <dbReference type="Proteomes" id="UP000076796"/>
    </source>
</evidence>
<keyword evidence="2" id="KW-0378">Hydrolase</keyword>
<dbReference type="Gene3D" id="3.40.50.1110">
    <property type="entry name" value="SGNH hydrolase"/>
    <property type="match status" value="1"/>
</dbReference>
<dbReference type="CDD" id="cd01821">
    <property type="entry name" value="Rhamnogalacturan_acetylesterase_like"/>
    <property type="match status" value="1"/>
</dbReference>
<dbReference type="GO" id="GO:0016787">
    <property type="term" value="F:hydrolase activity"/>
    <property type="evidence" value="ECO:0007669"/>
    <property type="project" value="UniProtKB-KW"/>
</dbReference>
<evidence type="ECO:0000256" key="1">
    <source>
        <dbReference type="ARBA" id="ARBA00008668"/>
    </source>
</evidence>
<feature type="domain" description="SGNH hydrolase-type esterase" evidence="3">
    <location>
        <begin position="149"/>
        <end position="305"/>
    </location>
</feature>
<evidence type="ECO:0000313" key="5">
    <source>
        <dbReference type="EMBL" id="KZS43874.1"/>
    </source>
</evidence>
<protein>
    <submittedName>
        <fullName evidence="5">GDSL family lipase</fullName>
    </submittedName>
</protein>
<dbReference type="OrthoDB" id="9807041at2"/>
<dbReference type="EMBL" id="LWMH01000002">
    <property type="protein sequence ID" value="KZS43874.1"/>
    <property type="molecule type" value="Genomic_DNA"/>
</dbReference>
<comment type="similarity">
    <text evidence="1">Belongs to the 'GDSL' lipolytic enzyme family.</text>
</comment>
<accession>A0A163ELT8</accession>
<dbReference type="STRING" id="59843.A3958_00030"/>
<gene>
    <name evidence="5" type="ORF">AWU65_27725</name>
</gene>
<dbReference type="InterPro" id="IPR008979">
    <property type="entry name" value="Galactose-bd-like_sf"/>
</dbReference>
<dbReference type="PANTHER" id="PTHR43695">
    <property type="entry name" value="PUTATIVE (AFU_ORTHOLOGUE AFUA_2G17250)-RELATED"/>
    <property type="match status" value="1"/>
</dbReference>
<dbReference type="Pfam" id="PF13472">
    <property type="entry name" value="Lipase_GDSL_2"/>
    <property type="match status" value="1"/>
</dbReference>
<evidence type="ECO:0000259" key="4">
    <source>
        <dbReference type="Pfam" id="PF21254"/>
    </source>
</evidence>
<dbReference type="RefSeq" id="WP_006211481.1">
    <property type="nucleotide sequence ID" value="NZ_CP147845.1"/>
</dbReference>
<feature type="domain" description="Beta-agarase/YXIM esterase-like galactose-binding" evidence="4">
    <location>
        <begin position="2"/>
        <end position="89"/>
    </location>
</feature>
<dbReference type="GeneID" id="97554572"/>
<dbReference type="InterPro" id="IPR036514">
    <property type="entry name" value="SGNH_hydro_sf"/>
</dbReference>
<evidence type="ECO:0000259" key="3">
    <source>
        <dbReference type="Pfam" id="PF13472"/>
    </source>
</evidence>
<dbReference type="SUPFAM" id="SSF49785">
    <property type="entry name" value="Galactose-binding domain-like"/>
    <property type="match status" value="1"/>
</dbReference>
<dbReference type="Gene3D" id="2.60.120.430">
    <property type="entry name" value="Galactose-binding lectin"/>
    <property type="match status" value="1"/>
</dbReference>
<dbReference type="InterPro" id="IPR037459">
    <property type="entry name" value="RhgT-like"/>
</dbReference>
<dbReference type="Pfam" id="PF21254">
    <property type="entry name" value="AGA-YXIM_GBD"/>
    <property type="match status" value="1"/>
</dbReference>
<dbReference type="InterPro" id="IPR013830">
    <property type="entry name" value="SGNH_hydro"/>
</dbReference>
<organism evidence="5 6">
    <name type="scientific">Paenibacillus glucanolyticus</name>
    <dbReference type="NCBI Taxonomy" id="59843"/>
    <lineage>
        <taxon>Bacteria</taxon>
        <taxon>Bacillati</taxon>
        <taxon>Bacillota</taxon>
        <taxon>Bacilli</taxon>
        <taxon>Bacillales</taxon>
        <taxon>Paenibacillaceae</taxon>
        <taxon>Paenibacillus</taxon>
    </lineage>
</organism>
<dbReference type="SUPFAM" id="SSF52266">
    <property type="entry name" value="SGNH hydrolase"/>
    <property type="match status" value="1"/>
</dbReference>